<reference evidence="11" key="1">
    <citation type="submission" date="2017-11" db="EMBL/GenBank/DDBJ databases">
        <authorList>
            <person name="Watanabe M."/>
            <person name="Kojima H."/>
        </authorList>
    </citation>
    <scope>NUCLEOTIDE SEQUENCE [LARGE SCALE GENOMIC DNA]</scope>
    <source>
        <strain evidence="11">Tokyo 01</strain>
    </source>
</reference>
<evidence type="ECO:0000256" key="1">
    <source>
        <dbReference type="ARBA" id="ARBA00004651"/>
    </source>
</evidence>
<protein>
    <submittedName>
        <fullName evidence="10">LPS biosynthesis protein</fullName>
    </submittedName>
</protein>
<keyword evidence="3 7" id="KW-0812">Transmembrane</keyword>
<sequence>MERIKSPSENKMSNERFAPDAAVSLRDILYILFRHKWKLISFFLLVSGSVTVFTFHMPEIYQSDAKLLIQIGRESVSVDPAVVGPTMSVSQVRENEVNSELAILRSRILAENVVDRIGPERFQRSPEDRLLPAEFYGICKKMRDICLSHSGLSMTREEDAPHAIRDEAIKKMMKNLEVGVEKKSHIINLSFQAQAPGLAKNTLATLLDAFLERHIAVHRTQASPRFFQEQSEKLLKKLREKEKQLEQFLAQNDTASIDQHKALLFKLRSETDDALKQIYASQAKIASLKKSLRGRSEFIEISRVEGKANPAVNMIKDRLIDLRLREAELSAKYSDDFRPLADVREQIRLAEEAIAREKETLTEVTIGSDTTYQSIQLSMDTEKSRLRAYVALKKNLEAELAAREAELAALVNEEMILTRLKRDVRILETDYLKYRDNLQRARISTALDMDKVSNVSIVQPATEPLDPVKPNKKLYVVLGIFLGLSGGIGLVFFLDFFDNSLRTDEDVEKRLDLPVLAVISCEEFESCLKKFIA</sequence>
<feature type="coiled-coil region" evidence="6">
    <location>
        <begin position="228"/>
        <end position="258"/>
    </location>
</feature>
<feature type="transmembrane region" description="Helical" evidence="7">
    <location>
        <begin position="39"/>
        <end position="57"/>
    </location>
</feature>
<dbReference type="Pfam" id="PF02706">
    <property type="entry name" value="Wzz"/>
    <property type="match status" value="1"/>
</dbReference>
<organism evidence="10 11">
    <name type="scientific">Desulfonema ishimotonii</name>
    <dbReference type="NCBI Taxonomy" id="45657"/>
    <lineage>
        <taxon>Bacteria</taxon>
        <taxon>Pseudomonadati</taxon>
        <taxon>Thermodesulfobacteriota</taxon>
        <taxon>Desulfobacteria</taxon>
        <taxon>Desulfobacterales</taxon>
        <taxon>Desulfococcaceae</taxon>
        <taxon>Desulfonema</taxon>
    </lineage>
</organism>
<dbReference type="PANTHER" id="PTHR32309:SF13">
    <property type="entry name" value="FERRIC ENTEROBACTIN TRANSPORT PROTEIN FEPE"/>
    <property type="match status" value="1"/>
</dbReference>
<evidence type="ECO:0000256" key="6">
    <source>
        <dbReference type="SAM" id="Coils"/>
    </source>
</evidence>
<reference evidence="11" key="2">
    <citation type="submission" date="2019-01" db="EMBL/GenBank/DDBJ databases">
        <title>Genome sequence of Desulfonema ishimotonii strain Tokyo 01.</title>
        <authorList>
            <person name="Fukui M."/>
        </authorList>
    </citation>
    <scope>NUCLEOTIDE SEQUENCE [LARGE SCALE GENOMIC DNA]</scope>
    <source>
        <strain evidence="11">Tokyo 01</strain>
    </source>
</reference>
<evidence type="ECO:0000259" key="9">
    <source>
        <dbReference type="Pfam" id="PF13807"/>
    </source>
</evidence>
<accession>A0A401G3I7</accession>
<dbReference type="PANTHER" id="PTHR32309">
    <property type="entry name" value="TYROSINE-PROTEIN KINASE"/>
    <property type="match status" value="1"/>
</dbReference>
<evidence type="ECO:0000313" key="10">
    <source>
        <dbReference type="EMBL" id="GBC63776.1"/>
    </source>
</evidence>
<proteinExistence type="predicted"/>
<feature type="domain" description="Tyrosine-protein kinase G-rich" evidence="9">
    <location>
        <begin position="416"/>
        <end position="493"/>
    </location>
</feature>
<dbReference type="GO" id="GO:0005886">
    <property type="term" value="C:plasma membrane"/>
    <property type="evidence" value="ECO:0007669"/>
    <property type="project" value="UniProtKB-SubCell"/>
</dbReference>
<comment type="caution">
    <text evidence="10">The sequence shown here is derived from an EMBL/GenBank/DDBJ whole genome shotgun (WGS) entry which is preliminary data.</text>
</comment>
<feature type="domain" description="Polysaccharide chain length determinant N-terminal" evidence="8">
    <location>
        <begin position="23"/>
        <end position="115"/>
    </location>
</feature>
<keyword evidence="4 7" id="KW-1133">Transmembrane helix</keyword>
<keyword evidence="6" id="KW-0175">Coiled coil</keyword>
<keyword evidence="5 7" id="KW-0472">Membrane</keyword>
<evidence type="ECO:0000256" key="5">
    <source>
        <dbReference type="ARBA" id="ARBA00023136"/>
    </source>
</evidence>
<gene>
    <name evidence="10" type="ORF">DENIS_4774</name>
</gene>
<comment type="subcellular location">
    <subcellularLocation>
        <location evidence="1">Cell membrane</location>
        <topology evidence="1">Multi-pass membrane protein</topology>
    </subcellularLocation>
</comment>
<dbReference type="GO" id="GO:0004713">
    <property type="term" value="F:protein tyrosine kinase activity"/>
    <property type="evidence" value="ECO:0007669"/>
    <property type="project" value="TreeGrafter"/>
</dbReference>
<name>A0A401G3I7_9BACT</name>
<dbReference type="RefSeq" id="WP_124330814.1">
    <property type="nucleotide sequence ID" value="NZ_BEXT01000001.1"/>
</dbReference>
<dbReference type="InterPro" id="IPR003856">
    <property type="entry name" value="LPS_length_determ_N"/>
</dbReference>
<dbReference type="EMBL" id="BEXT01000001">
    <property type="protein sequence ID" value="GBC63776.1"/>
    <property type="molecule type" value="Genomic_DNA"/>
</dbReference>
<evidence type="ECO:0000256" key="4">
    <source>
        <dbReference type="ARBA" id="ARBA00022989"/>
    </source>
</evidence>
<feature type="coiled-coil region" evidence="6">
    <location>
        <begin position="340"/>
        <end position="437"/>
    </location>
</feature>
<evidence type="ECO:0000256" key="3">
    <source>
        <dbReference type="ARBA" id="ARBA00022692"/>
    </source>
</evidence>
<dbReference type="OrthoDB" id="9812433at2"/>
<evidence type="ECO:0000256" key="7">
    <source>
        <dbReference type="SAM" id="Phobius"/>
    </source>
</evidence>
<dbReference type="InterPro" id="IPR032807">
    <property type="entry name" value="GNVR"/>
</dbReference>
<keyword evidence="2" id="KW-1003">Cell membrane</keyword>
<feature type="transmembrane region" description="Helical" evidence="7">
    <location>
        <begin position="474"/>
        <end position="494"/>
    </location>
</feature>
<dbReference type="Proteomes" id="UP000288096">
    <property type="component" value="Unassembled WGS sequence"/>
</dbReference>
<evidence type="ECO:0000259" key="8">
    <source>
        <dbReference type="Pfam" id="PF02706"/>
    </source>
</evidence>
<evidence type="ECO:0000256" key="2">
    <source>
        <dbReference type="ARBA" id="ARBA00022475"/>
    </source>
</evidence>
<keyword evidence="11" id="KW-1185">Reference proteome</keyword>
<dbReference type="Pfam" id="PF13807">
    <property type="entry name" value="GNVR"/>
    <property type="match status" value="1"/>
</dbReference>
<dbReference type="InterPro" id="IPR050445">
    <property type="entry name" value="Bact_polysacc_biosynth/exp"/>
</dbReference>
<evidence type="ECO:0000313" key="11">
    <source>
        <dbReference type="Proteomes" id="UP000288096"/>
    </source>
</evidence>
<dbReference type="AlphaFoldDB" id="A0A401G3I7"/>